<proteinExistence type="predicted"/>
<organism evidence="2 3">
    <name type="scientific">Aspergillus ellipticus CBS 707.79</name>
    <dbReference type="NCBI Taxonomy" id="1448320"/>
    <lineage>
        <taxon>Eukaryota</taxon>
        <taxon>Fungi</taxon>
        <taxon>Dikarya</taxon>
        <taxon>Ascomycota</taxon>
        <taxon>Pezizomycotina</taxon>
        <taxon>Eurotiomycetes</taxon>
        <taxon>Eurotiomycetidae</taxon>
        <taxon>Eurotiales</taxon>
        <taxon>Aspergillaceae</taxon>
        <taxon>Aspergillus</taxon>
        <taxon>Aspergillus subgen. Circumdati</taxon>
    </lineage>
</organism>
<accession>A0A319D383</accession>
<sequence length="63" mass="6602">GDKKDARDLAGFQLNIAASTAATLVGQGKESGKKRGKSYDPSSVRLPNSKEEAQMNDAATASY</sequence>
<dbReference type="AlphaFoldDB" id="A0A319D383"/>
<reference evidence="2 3" key="1">
    <citation type="submission" date="2018-02" db="EMBL/GenBank/DDBJ databases">
        <title>The genomes of Aspergillus section Nigri reveals drivers in fungal speciation.</title>
        <authorList>
            <consortium name="DOE Joint Genome Institute"/>
            <person name="Vesth T.C."/>
            <person name="Nybo J."/>
            <person name="Theobald S."/>
            <person name="Brandl J."/>
            <person name="Frisvad J.C."/>
            <person name="Nielsen K.F."/>
            <person name="Lyhne E.K."/>
            <person name="Kogle M.E."/>
            <person name="Kuo A."/>
            <person name="Riley R."/>
            <person name="Clum A."/>
            <person name="Nolan M."/>
            <person name="Lipzen A."/>
            <person name="Salamov A."/>
            <person name="Henrissat B."/>
            <person name="Wiebenga A."/>
            <person name="De vries R.P."/>
            <person name="Grigoriev I.V."/>
            <person name="Mortensen U.H."/>
            <person name="Andersen M.R."/>
            <person name="Baker S.E."/>
        </authorList>
    </citation>
    <scope>NUCLEOTIDE SEQUENCE [LARGE SCALE GENOMIC DNA]</scope>
    <source>
        <strain evidence="2 3">CBS 707.79</strain>
    </source>
</reference>
<gene>
    <name evidence="2" type="ORF">BO71DRAFT_458718</name>
</gene>
<evidence type="ECO:0000313" key="3">
    <source>
        <dbReference type="Proteomes" id="UP000247810"/>
    </source>
</evidence>
<dbReference type="VEuPathDB" id="FungiDB:BO71DRAFT_458718"/>
<dbReference type="OrthoDB" id="4340785at2759"/>
<keyword evidence="3" id="KW-1185">Reference proteome</keyword>
<evidence type="ECO:0000313" key="2">
    <source>
        <dbReference type="EMBL" id="PYH91906.1"/>
    </source>
</evidence>
<feature type="region of interest" description="Disordered" evidence="1">
    <location>
        <begin position="25"/>
        <end position="63"/>
    </location>
</feature>
<dbReference type="Proteomes" id="UP000247810">
    <property type="component" value="Unassembled WGS sequence"/>
</dbReference>
<evidence type="ECO:0000256" key="1">
    <source>
        <dbReference type="SAM" id="MobiDB-lite"/>
    </source>
</evidence>
<name>A0A319D383_9EURO</name>
<feature type="non-terminal residue" evidence="2">
    <location>
        <position position="1"/>
    </location>
</feature>
<protein>
    <submittedName>
        <fullName evidence="2">Uncharacterized protein</fullName>
    </submittedName>
</protein>
<dbReference type="EMBL" id="KZ825931">
    <property type="protein sequence ID" value="PYH91906.1"/>
    <property type="molecule type" value="Genomic_DNA"/>
</dbReference>